<comment type="caution">
    <text evidence="8">The sequence shown here is derived from an EMBL/GenBank/DDBJ whole genome shotgun (WGS) entry which is preliminary data.</text>
</comment>
<dbReference type="HOGENOM" id="CLU_039068_5_3_1"/>
<dbReference type="PANTHER" id="PTHR44068:SF1">
    <property type="entry name" value="HYPOTHETICAL LOC100005854"/>
    <property type="match status" value="1"/>
</dbReference>
<dbReference type="InterPro" id="IPR030384">
    <property type="entry name" value="MeTrfase_SMT"/>
</dbReference>
<keyword evidence="9" id="KW-1185">Reference proteome</keyword>
<feature type="domain" description="SAM-dependent methyltransferase Erg6/SMT-type" evidence="7">
    <location>
        <begin position="62"/>
        <end position="359"/>
    </location>
</feature>
<sequence length="363" mass="40446">MVQAPAVNGNQLVQRRKELRSEDGMQNYCDYFANGKVDQLGQGTIEQESKRIKEYKNVVASYYDGVTDIFEQGWGQSFHFCTFYRGEPFGQAIARHQHYLALRIGITPGSRVLDAGCGVGGPATEIARFTGAHVTGVTICKYQVAKANRYAAEKGLSKQLQFVHADFMSLVDTFGENSFDHVFVVEATVHAPDWLACYTQIMRVLKPGGTFGVYEWCMTDRYDPADAKHVELARQIEFGDGIPQLRTIADCKAAIKGTGMEIVFEEDLAEREMGKPWYYPLSGDIRQVQSFMDIFTVIRTSSVAMWLSCLFVGLLELLRLAPKGTRACVKSLTVAAWSLSEAGQLKIFTPMMLVVARKPLAAE</sequence>
<reference evidence="8 9" key="1">
    <citation type="journal article" date="2011" name="J. Gen. Appl. Microbiol.">
        <title>Draft genome sequencing of the enigmatic basidiomycete Mixia osmundae.</title>
        <authorList>
            <person name="Nishida H."/>
            <person name="Nagatsuka Y."/>
            <person name="Sugiyama J."/>
        </authorList>
    </citation>
    <scope>NUCLEOTIDE SEQUENCE [LARGE SCALE GENOMIC DNA]</scope>
    <source>
        <strain evidence="9">CBS 9802 / IAM 14324 / JCM 22182 / KY 12970</strain>
    </source>
</reference>
<evidence type="ECO:0000256" key="6">
    <source>
        <dbReference type="RuleBase" id="RU362025"/>
    </source>
</evidence>
<dbReference type="AlphaFoldDB" id="G7DVP5"/>
<evidence type="ECO:0000256" key="3">
    <source>
        <dbReference type="ARBA" id="ARBA00022691"/>
    </source>
</evidence>
<keyword evidence="6" id="KW-0444">Lipid biosynthesis</keyword>
<keyword evidence="6" id="KW-1207">Sterol metabolism</keyword>
<keyword evidence="6" id="KW-0443">Lipid metabolism</keyword>
<dbReference type="RefSeq" id="XP_014568226.1">
    <property type="nucleotide sequence ID" value="XM_014712740.1"/>
</dbReference>
<dbReference type="Pfam" id="PF08498">
    <property type="entry name" value="Sterol_MT_C"/>
    <property type="match status" value="1"/>
</dbReference>
<name>G7DVP5_MIXOS</name>
<dbReference type="InParanoid" id="G7DVP5"/>
<protein>
    <recommendedName>
        <fullName evidence="6">Sterol 24-C-methyltransferase</fullName>
        <ecNumber evidence="6">2.1.1.-</ecNumber>
    </recommendedName>
    <alternativeName>
        <fullName evidence="6">Delta(24)-sterol C-methyltransferase</fullName>
    </alternativeName>
</protein>
<dbReference type="EMBL" id="BABT02000046">
    <property type="protein sequence ID" value="GAA94655.1"/>
    <property type="molecule type" value="Genomic_DNA"/>
</dbReference>
<dbReference type="PANTHER" id="PTHR44068">
    <property type="entry name" value="ZGC:194242"/>
    <property type="match status" value="1"/>
</dbReference>
<dbReference type="STRING" id="764103.G7DVP5"/>
<keyword evidence="6" id="KW-0753">Steroid metabolism</keyword>
<comment type="pathway">
    <text evidence="6">Steroid metabolism.</text>
</comment>
<dbReference type="EC" id="2.1.1.-" evidence="6"/>
<dbReference type="InterPro" id="IPR013705">
    <property type="entry name" value="Sterol_MeTrfase_C"/>
</dbReference>
<dbReference type="Proteomes" id="UP000009131">
    <property type="component" value="Unassembled WGS sequence"/>
</dbReference>
<evidence type="ECO:0000256" key="2">
    <source>
        <dbReference type="ARBA" id="ARBA00022679"/>
    </source>
</evidence>
<comment type="similarity">
    <text evidence="4 5 6">Belongs to the class I-like SAM-binding methyltransferase superfamily. Erg6/SMT family.</text>
</comment>
<dbReference type="OrthoDB" id="4310724at2759"/>
<keyword evidence="6" id="KW-0752">Steroid biosynthesis</keyword>
<evidence type="ECO:0000256" key="5">
    <source>
        <dbReference type="PROSITE-ProRule" id="PRU01022"/>
    </source>
</evidence>
<dbReference type="InterPro" id="IPR029063">
    <property type="entry name" value="SAM-dependent_MTases_sf"/>
</dbReference>
<proteinExistence type="inferred from homology"/>
<dbReference type="InterPro" id="IPR050447">
    <property type="entry name" value="Erg6_SMT_methyltransf"/>
</dbReference>
<comment type="function">
    <text evidence="6">Catalyzes the transfer of methyl groups from S-adenosyl-methionine to the C-24 of sterols.</text>
</comment>
<dbReference type="Gene3D" id="3.40.50.150">
    <property type="entry name" value="Vaccinia Virus protein VP39"/>
    <property type="match status" value="1"/>
</dbReference>
<dbReference type="eggNOG" id="KOG1269">
    <property type="taxonomic scope" value="Eukaryota"/>
</dbReference>
<dbReference type="GO" id="GO:0003838">
    <property type="term" value="F:sterol 24-C-methyltransferase activity"/>
    <property type="evidence" value="ECO:0007669"/>
    <property type="project" value="TreeGrafter"/>
</dbReference>
<dbReference type="InterPro" id="IPR013216">
    <property type="entry name" value="Methyltransf_11"/>
</dbReference>
<keyword evidence="3 5" id="KW-0949">S-adenosyl-L-methionine</keyword>
<evidence type="ECO:0000313" key="9">
    <source>
        <dbReference type="Proteomes" id="UP000009131"/>
    </source>
</evidence>
<dbReference type="Pfam" id="PF08241">
    <property type="entry name" value="Methyltransf_11"/>
    <property type="match status" value="1"/>
</dbReference>
<keyword evidence="6" id="KW-0756">Sterol biosynthesis</keyword>
<dbReference type="PROSITE" id="PS51685">
    <property type="entry name" value="SAM_MT_ERG6_SMT"/>
    <property type="match status" value="1"/>
</dbReference>
<dbReference type="SUPFAM" id="SSF53335">
    <property type="entry name" value="S-adenosyl-L-methionine-dependent methyltransferases"/>
    <property type="match status" value="1"/>
</dbReference>
<evidence type="ECO:0000256" key="1">
    <source>
        <dbReference type="ARBA" id="ARBA00022603"/>
    </source>
</evidence>
<gene>
    <name evidence="8" type="primary">Mo01308</name>
    <name evidence="8" type="ORF">E5Q_01308</name>
</gene>
<organism evidence="8 9">
    <name type="scientific">Mixia osmundae (strain CBS 9802 / IAM 14324 / JCM 22182 / KY 12970)</name>
    <dbReference type="NCBI Taxonomy" id="764103"/>
    <lineage>
        <taxon>Eukaryota</taxon>
        <taxon>Fungi</taxon>
        <taxon>Dikarya</taxon>
        <taxon>Basidiomycota</taxon>
        <taxon>Pucciniomycotina</taxon>
        <taxon>Mixiomycetes</taxon>
        <taxon>Mixiales</taxon>
        <taxon>Mixiaceae</taxon>
        <taxon>Mixia</taxon>
    </lineage>
</organism>
<evidence type="ECO:0000256" key="4">
    <source>
        <dbReference type="ARBA" id="ARBA00038188"/>
    </source>
</evidence>
<keyword evidence="1 5" id="KW-0489">Methyltransferase</keyword>
<evidence type="ECO:0000313" key="8">
    <source>
        <dbReference type="EMBL" id="GAA94655.1"/>
    </source>
</evidence>
<evidence type="ECO:0000259" key="7">
    <source>
        <dbReference type="PROSITE" id="PS51685"/>
    </source>
</evidence>
<dbReference type="CDD" id="cd02440">
    <property type="entry name" value="AdoMet_MTases"/>
    <property type="match status" value="1"/>
</dbReference>
<dbReference type="GO" id="GO:0005783">
    <property type="term" value="C:endoplasmic reticulum"/>
    <property type="evidence" value="ECO:0007669"/>
    <property type="project" value="TreeGrafter"/>
</dbReference>
<dbReference type="GO" id="GO:0006696">
    <property type="term" value="P:ergosterol biosynthetic process"/>
    <property type="evidence" value="ECO:0007669"/>
    <property type="project" value="TreeGrafter"/>
</dbReference>
<reference evidence="8 9" key="2">
    <citation type="journal article" date="2012" name="Open Biol.">
        <title>Characteristics of nucleosomes and linker DNA regions on the genome of the basidiomycete Mixia osmundae revealed by mono- and dinucleosome mapping.</title>
        <authorList>
            <person name="Nishida H."/>
            <person name="Kondo S."/>
            <person name="Matsumoto T."/>
            <person name="Suzuki Y."/>
            <person name="Yoshikawa H."/>
            <person name="Taylor T.D."/>
            <person name="Sugiyama J."/>
        </authorList>
    </citation>
    <scope>NUCLEOTIDE SEQUENCE [LARGE SCALE GENOMIC DNA]</scope>
    <source>
        <strain evidence="9">CBS 9802 / IAM 14324 / JCM 22182 / KY 12970</strain>
    </source>
</reference>
<dbReference type="GO" id="GO:0032259">
    <property type="term" value="P:methylation"/>
    <property type="evidence" value="ECO:0007669"/>
    <property type="project" value="UniProtKB-KW"/>
</dbReference>
<accession>G7DVP5</accession>
<keyword evidence="2 5" id="KW-0808">Transferase</keyword>